<feature type="region of interest" description="Disordered" evidence="2">
    <location>
        <begin position="90"/>
        <end position="140"/>
    </location>
</feature>
<evidence type="ECO:0000259" key="3">
    <source>
        <dbReference type="PROSITE" id="PS50966"/>
    </source>
</evidence>
<name>A0A7D5P7Q4_9EURY</name>
<evidence type="ECO:0000313" key="4">
    <source>
        <dbReference type="EMBL" id="QLH81301.1"/>
    </source>
</evidence>
<sequence>MHPLEQLEFPSRVAKRAQYEAFEFTLSSNGVVVRNGSHANPAEHEYLVTVEDSVPAICECPADKQYDSACKHRVAVAIRRPLLDAIAVTDESQPVAADGGQVTSSVGESDTENDSVTNTRPGSSQSALASPDDEDCPECLDDFPCWECVRTGRRDLPE</sequence>
<organism evidence="4 5">
    <name type="scientific">Halosimplex pelagicum</name>
    <dbReference type="NCBI Taxonomy" id="869886"/>
    <lineage>
        <taxon>Archaea</taxon>
        <taxon>Methanobacteriati</taxon>
        <taxon>Methanobacteriota</taxon>
        <taxon>Stenosarchaea group</taxon>
        <taxon>Halobacteria</taxon>
        <taxon>Halobacteriales</taxon>
        <taxon>Haloarculaceae</taxon>
        <taxon>Halosimplex</taxon>
    </lineage>
</organism>
<evidence type="ECO:0000256" key="2">
    <source>
        <dbReference type="SAM" id="MobiDB-lite"/>
    </source>
</evidence>
<evidence type="ECO:0000256" key="1">
    <source>
        <dbReference type="PROSITE-ProRule" id="PRU00325"/>
    </source>
</evidence>
<dbReference type="InterPro" id="IPR007527">
    <property type="entry name" value="Znf_SWIM"/>
</dbReference>
<dbReference type="EMBL" id="CP058909">
    <property type="protein sequence ID" value="QLH81301.1"/>
    <property type="molecule type" value="Genomic_DNA"/>
</dbReference>
<protein>
    <submittedName>
        <fullName evidence="4">SWIM zinc finger family protein</fullName>
    </submittedName>
</protein>
<keyword evidence="1" id="KW-0862">Zinc</keyword>
<reference evidence="4 5" key="1">
    <citation type="submission" date="2020-07" db="EMBL/GenBank/DDBJ databases">
        <title>Halosimplex litoreum sp. nov. and Halosimplex rubrum sp. nov., isolated from different salt environments.</title>
        <authorList>
            <person name="Cui H."/>
        </authorList>
    </citation>
    <scope>NUCLEOTIDE SEQUENCE [LARGE SCALE GENOMIC DNA]</scope>
    <source>
        <strain evidence="4 5">R2</strain>
    </source>
</reference>
<feature type="domain" description="SWIM-type" evidence="3">
    <location>
        <begin position="46"/>
        <end position="81"/>
    </location>
</feature>
<feature type="compositionally biased region" description="Polar residues" evidence="2">
    <location>
        <begin position="101"/>
        <end position="128"/>
    </location>
</feature>
<dbReference type="GeneID" id="56082224"/>
<proteinExistence type="predicted"/>
<keyword evidence="1" id="KW-0863">Zinc-finger</keyword>
<dbReference type="Proteomes" id="UP000509346">
    <property type="component" value="Chromosome"/>
</dbReference>
<gene>
    <name evidence="4" type="ORF">HZS54_06505</name>
</gene>
<dbReference type="OrthoDB" id="189856at2157"/>
<dbReference type="Pfam" id="PF04434">
    <property type="entry name" value="SWIM"/>
    <property type="match status" value="1"/>
</dbReference>
<dbReference type="GO" id="GO:0008270">
    <property type="term" value="F:zinc ion binding"/>
    <property type="evidence" value="ECO:0007669"/>
    <property type="project" value="UniProtKB-KW"/>
</dbReference>
<evidence type="ECO:0000313" key="5">
    <source>
        <dbReference type="Proteomes" id="UP000509346"/>
    </source>
</evidence>
<feature type="compositionally biased region" description="Acidic residues" evidence="2">
    <location>
        <begin position="131"/>
        <end position="140"/>
    </location>
</feature>
<dbReference type="RefSeq" id="WP_179921158.1">
    <property type="nucleotide sequence ID" value="NZ_CP058909.1"/>
</dbReference>
<dbReference type="AlphaFoldDB" id="A0A7D5P7Q4"/>
<dbReference type="KEGG" id="hpel:HZS54_06505"/>
<dbReference type="PROSITE" id="PS50966">
    <property type="entry name" value="ZF_SWIM"/>
    <property type="match status" value="1"/>
</dbReference>
<keyword evidence="1" id="KW-0479">Metal-binding</keyword>
<accession>A0A7D5P7Q4</accession>
<keyword evidence="5" id="KW-1185">Reference proteome</keyword>